<evidence type="ECO:0000256" key="1">
    <source>
        <dbReference type="ARBA" id="ARBA00022729"/>
    </source>
</evidence>
<evidence type="ECO:0000313" key="2">
    <source>
        <dbReference type="EMBL" id="MDP0588181.1"/>
    </source>
</evidence>
<evidence type="ECO:0000313" key="3">
    <source>
        <dbReference type="Proteomes" id="UP001178148"/>
    </source>
</evidence>
<dbReference type="InterPro" id="IPR005519">
    <property type="entry name" value="Acid_phosphat_B-like"/>
</dbReference>
<keyword evidence="3" id="KW-1185">Reference proteome</keyword>
<sequence>MLKYFVQSLIISTISTTSFGSQPQVYSQQDLNNEVVIAAYWMQNSPEYRALVYQGFNIASDQVKEKLTLTPKNSHPAIIIDIDDTILGSTPLFSSLVGTGDALDTESTTAWWHDKDQQLEALPGAVDFIKQVANLGVEVFYSSERPHNVMKQTIQTLHHHGFPFANKDHILLQPSEGSSMSKKEQYNRVKNKGFNTIMVIGDQLEDMTTLPPHFLTKPQAWSDIHSEKFGNQWIIIPNPLYGPWESSLINNYNSLTSHGKHIIRLEKLNTSLNTTTDPQFRQHMMQAAIWQNFSGSCWALNYQAYNQAIWQLKQIAKNAKTNLPAIVVNVDGTILNIADNLSLLNIKNNIHNRDTKLLHTDNTLINGVKPFLQQAKTLGFEIFYISNRPISSNRKNESGDIERATISNLKKHGLPNTDTDHILFAAHYCPNKGLGCDKSFSRKAIESGHIKGKKYQIVLMIGDKLDDFDLTEQKLNPRLAKTADKVKSQFGRKYILIPNLLSMPDIRLTLREAANNKKLELMTEEELAKLRINQLKGWPGRPTAGK</sequence>
<dbReference type="Proteomes" id="UP001178148">
    <property type="component" value="Unassembled WGS sequence"/>
</dbReference>
<dbReference type="SUPFAM" id="SSF56784">
    <property type="entry name" value="HAD-like"/>
    <property type="match status" value="2"/>
</dbReference>
<dbReference type="AlphaFoldDB" id="A0AA90SLT8"/>
<dbReference type="Gene3D" id="3.40.50.1000">
    <property type="entry name" value="HAD superfamily/HAD-like"/>
    <property type="match status" value="2"/>
</dbReference>
<protein>
    <submittedName>
        <fullName evidence="2">HAD family acid phosphatase</fullName>
    </submittedName>
</protein>
<dbReference type="InterPro" id="IPR036412">
    <property type="entry name" value="HAD-like_sf"/>
</dbReference>
<keyword evidence="1" id="KW-0732">Signal</keyword>
<reference evidence="2 3" key="1">
    <citation type="journal article" date="2023" name="bioRxiv">
        <title>An intranuclear bacterial parasite of deep-sea mussels expresses apoptosis inhibitors acquired from its host.</title>
        <authorList>
            <person name="Gonzalez Porras M.A."/>
            <person name="Assie A."/>
            <person name="Tietjen M."/>
            <person name="Violette M."/>
            <person name="Kleiner M."/>
            <person name="Gruber-Vodicka H."/>
            <person name="Dubilier N."/>
            <person name="Leisch N."/>
        </authorList>
    </citation>
    <scope>NUCLEOTIDE SEQUENCE [LARGE SCALE GENOMIC DNA]</scope>
    <source>
        <strain evidence="2">IAP13</strain>
    </source>
</reference>
<comment type="caution">
    <text evidence="2">The sequence shown here is derived from an EMBL/GenBank/DDBJ whole genome shotgun (WGS) entry which is preliminary data.</text>
</comment>
<accession>A0AA90SLT8</accession>
<gene>
    <name evidence="2" type="ORF">QS748_02835</name>
</gene>
<dbReference type="PANTHER" id="PTHR31284">
    <property type="entry name" value="ACID PHOSPHATASE-LIKE PROTEIN"/>
    <property type="match status" value="1"/>
</dbReference>
<dbReference type="InterPro" id="IPR023214">
    <property type="entry name" value="HAD_sf"/>
</dbReference>
<dbReference type="EMBL" id="JASXSV010000003">
    <property type="protein sequence ID" value="MDP0588181.1"/>
    <property type="molecule type" value="Genomic_DNA"/>
</dbReference>
<dbReference type="Pfam" id="PF03767">
    <property type="entry name" value="Acid_phosphat_B"/>
    <property type="match status" value="2"/>
</dbReference>
<organism evidence="2 3">
    <name type="scientific">Candidatus Endonucleibacter bathymodioli</name>
    <dbReference type="NCBI Taxonomy" id="539814"/>
    <lineage>
        <taxon>Bacteria</taxon>
        <taxon>Pseudomonadati</taxon>
        <taxon>Pseudomonadota</taxon>
        <taxon>Gammaproteobacteria</taxon>
        <taxon>Oceanospirillales</taxon>
        <taxon>Endozoicomonadaceae</taxon>
        <taxon>Candidatus Endonucleibacter</taxon>
    </lineage>
</organism>
<name>A0AA90SLT8_9GAMM</name>
<dbReference type="PANTHER" id="PTHR31284:SF10">
    <property type="entry name" value="ACID PHOSPHATASE-LIKE PROTEIN"/>
    <property type="match status" value="1"/>
</dbReference>
<proteinExistence type="predicted"/>